<dbReference type="PROSITE" id="PS51900">
    <property type="entry name" value="CB"/>
    <property type="match status" value="1"/>
</dbReference>
<dbReference type="GO" id="GO:0003677">
    <property type="term" value="F:DNA binding"/>
    <property type="evidence" value="ECO:0007669"/>
    <property type="project" value="UniProtKB-KW"/>
</dbReference>
<dbReference type="InterPro" id="IPR011010">
    <property type="entry name" value="DNA_brk_join_enz"/>
</dbReference>
<evidence type="ECO:0000256" key="3">
    <source>
        <dbReference type="ARBA" id="ARBA00023125"/>
    </source>
</evidence>
<dbReference type="Pfam" id="PF22022">
    <property type="entry name" value="Phage_int_M"/>
    <property type="match status" value="1"/>
</dbReference>
<dbReference type="PANTHER" id="PTHR30629:SF2">
    <property type="entry name" value="PROPHAGE INTEGRASE INTS-RELATED"/>
    <property type="match status" value="1"/>
</dbReference>
<dbReference type="GO" id="GO:0006310">
    <property type="term" value="P:DNA recombination"/>
    <property type="evidence" value="ECO:0007669"/>
    <property type="project" value="UniProtKB-KW"/>
</dbReference>
<comment type="similarity">
    <text evidence="1">Belongs to the 'phage' integrase family.</text>
</comment>
<gene>
    <name evidence="9" type="primary">intA_1</name>
    <name evidence="9" type="ORF">KBTEX_01692</name>
</gene>
<feature type="domain" description="Tyr recombinase" evidence="7">
    <location>
        <begin position="216"/>
        <end position="387"/>
    </location>
</feature>
<evidence type="ECO:0000259" key="7">
    <source>
        <dbReference type="PROSITE" id="PS51898"/>
    </source>
</evidence>
<keyword evidence="5" id="KW-1179">Viral genome integration</keyword>
<evidence type="ECO:0000256" key="2">
    <source>
        <dbReference type="ARBA" id="ARBA00022908"/>
    </source>
</evidence>
<evidence type="ECO:0000313" key="9">
    <source>
        <dbReference type="EMBL" id="QEA05371.1"/>
    </source>
</evidence>
<evidence type="ECO:0000259" key="8">
    <source>
        <dbReference type="PROSITE" id="PS51900"/>
    </source>
</evidence>
<dbReference type="PANTHER" id="PTHR30629">
    <property type="entry name" value="PROPHAGE INTEGRASE"/>
    <property type="match status" value="1"/>
</dbReference>
<dbReference type="InterPro" id="IPR013762">
    <property type="entry name" value="Integrase-like_cat_sf"/>
</dbReference>
<proteinExistence type="inferred from homology"/>
<evidence type="ECO:0000256" key="6">
    <source>
        <dbReference type="ARBA" id="ARBA00023296"/>
    </source>
</evidence>
<dbReference type="Pfam" id="PF13356">
    <property type="entry name" value="Arm-DNA-bind_3"/>
    <property type="match status" value="1"/>
</dbReference>
<keyword evidence="3" id="KW-0238">DNA-binding</keyword>
<feature type="domain" description="Core-binding (CB)" evidence="8">
    <location>
        <begin position="104"/>
        <end position="185"/>
    </location>
</feature>
<dbReference type="InterPro" id="IPR053876">
    <property type="entry name" value="Phage_int_M"/>
</dbReference>
<evidence type="ECO:0000256" key="5">
    <source>
        <dbReference type="ARBA" id="ARBA00023195"/>
    </source>
</evidence>
<dbReference type="Gene3D" id="3.30.160.390">
    <property type="entry name" value="Integrase, DNA-binding domain"/>
    <property type="match status" value="1"/>
</dbReference>
<evidence type="ECO:0000256" key="4">
    <source>
        <dbReference type="ARBA" id="ARBA00023172"/>
    </source>
</evidence>
<dbReference type="GO" id="GO:0044826">
    <property type="term" value="P:viral genome integration into host DNA"/>
    <property type="evidence" value="ECO:0007669"/>
    <property type="project" value="UniProtKB-KW"/>
</dbReference>
<dbReference type="InterPro" id="IPR002104">
    <property type="entry name" value="Integrase_catalytic"/>
</dbReference>
<dbReference type="GO" id="GO:0015074">
    <property type="term" value="P:DNA integration"/>
    <property type="evidence" value="ECO:0007669"/>
    <property type="project" value="UniProtKB-KW"/>
</dbReference>
<dbReference type="AlphaFoldDB" id="A0A5B8R9V5"/>
<dbReference type="InterPro" id="IPR010998">
    <property type="entry name" value="Integrase_recombinase_N"/>
</dbReference>
<dbReference type="InterPro" id="IPR025166">
    <property type="entry name" value="Integrase_DNA_bind_dom"/>
</dbReference>
<reference evidence="9" key="1">
    <citation type="submission" date="2019-06" db="EMBL/GenBank/DDBJ databases">
        <authorList>
            <person name="Murdoch R.W."/>
            <person name="Fathepure B."/>
        </authorList>
    </citation>
    <scope>NUCLEOTIDE SEQUENCE</scope>
</reference>
<sequence length="410" mass="45913">MPKKARELSALEVRRLDRPGLHAVGGVGGLLLRVADTGARYWVLRTMVCGKRRDIGLGPYPEVSLKRAREEAAEMRAKARKGVDPVAERQAARDALRAAQAATLTFDQCASRFIASKEREFRNPKHVKQWRSTLDTYASPVIGRLPVDHIELAHVVEILQPIWETKTETASRLRGRIEKVMDYATVRGYRSGENPARWKGNLDAILPAPGKLKKVRHHKALPWRDAPAFLAALREREGVSARALEFIVYTAARSGEVRGATWDEVDLDAATWTVPAERMKAQREHIVPLTADAVNLLRALPRMADSPYVFPAVRGGMLSDMSISAVMRRMDVDATPHGLRSTFRDWVSERTSYAHEVAEAALAHTIPNAVERAYRRGSLLEKRQRLMADWCRFLNEGEPAGEVVGIREAQ</sequence>
<name>A0A5B8R9V5_9ZZZZ</name>
<dbReference type="GO" id="GO:0075713">
    <property type="term" value="P:establishment of integrated proviral latency"/>
    <property type="evidence" value="ECO:0007669"/>
    <property type="project" value="UniProtKB-KW"/>
</dbReference>
<keyword evidence="2" id="KW-0229">DNA integration</keyword>
<accession>A0A5B8R9V5</accession>
<dbReference type="CDD" id="cd00801">
    <property type="entry name" value="INT_P4_C"/>
    <property type="match status" value="1"/>
</dbReference>
<dbReference type="Gene3D" id="1.10.150.130">
    <property type="match status" value="1"/>
</dbReference>
<dbReference type="EMBL" id="MN079100">
    <property type="protein sequence ID" value="QEA05371.1"/>
    <property type="molecule type" value="Genomic_DNA"/>
</dbReference>
<keyword evidence="4" id="KW-0233">DNA recombination</keyword>
<dbReference type="InterPro" id="IPR044068">
    <property type="entry name" value="CB"/>
</dbReference>
<dbReference type="InterPro" id="IPR050808">
    <property type="entry name" value="Phage_Integrase"/>
</dbReference>
<evidence type="ECO:0000256" key="1">
    <source>
        <dbReference type="ARBA" id="ARBA00008857"/>
    </source>
</evidence>
<dbReference type="SUPFAM" id="SSF56349">
    <property type="entry name" value="DNA breaking-rejoining enzymes"/>
    <property type="match status" value="1"/>
</dbReference>
<dbReference type="InterPro" id="IPR038488">
    <property type="entry name" value="Integrase_DNA-bd_sf"/>
</dbReference>
<protein>
    <submittedName>
        <fullName evidence="9">Prophage integrase IntA</fullName>
    </submittedName>
</protein>
<dbReference type="Pfam" id="PF00589">
    <property type="entry name" value="Phage_integrase"/>
    <property type="match status" value="1"/>
</dbReference>
<dbReference type="Gene3D" id="1.10.443.10">
    <property type="entry name" value="Intergrase catalytic core"/>
    <property type="match status" value="1"/>
</dbReference>
<keyword evidence="6" id="KW-1160">Virus entry into host cell</keyword>
<dbReference type="GO" id="GO:0046718">
    <property type="term" value="P:symbiont entry into host cell"/>
    <property type="evidence" value="ECO:0007669"/>
    <property type="project" value="UniProtKB-KW"/>
</dbReference>
<dbReference type="PROSITE" id="PS51898">
    <property type="entry name" value="TYR_RECOMBINASE"/>
    <property type="match status" value="1"/>
</dbReference>
<organism evidence="9">
    <name type="scientific">uncultured organism</name>
    <dbReference type="NCBI Taxonomy" id="155900"/>
    <lineage>
        <taxon>unclassified sequences</taxon>
        <taxon>environmental samples</taxon>
    </lineage>
</organism>